<dbReference type="AlphaFoldDB" id="A0A427A5Y5"/>
<comment type="caution">
    <text evidence="2">The sequence shown here is derived from an EMBL/GenBank/DDBJ whole genome shotgun (WGS) entry which is preliminary data.</text>
</comment>
<evidence type="ECO:0000256" key="1">
    <source>
        <dbReference type="SAM" id="MobiDB-lite"/>
    </source>
</evidence>
<proteinExistence type="predicted"/>
<feature type="region of interest" description="Disordered" evidence="1">
    <location>
        <begin position="118"/>
        <end position="144"/>
    </location>
</feature>
<organism evidence="2 3">
    <name type="scientific">Ensete ventricosum</name>
    <name type="common">Abyssinian banana</name>
    <name type="synonym">Musa ensete</name>
    <dbReference type="NCBI Taxonomy" id="4639"/>
    <lineage>
        <taxon>Eukaryota</taxon>
        <taxon>Viridiplantae</taxon>
        <taxon>Streptophyta</taxon>
        <taxon>Embryophyta</taxon>
        <taxon>Tracheophyta</taxon>
        <taxon>Spermatophyta</taxon>
        <taxon>Magnoliopsida</taxon>
        <taxon>Liliopsida</taxon>
        <taxon>Zingiberales</taxon>
        <taxon>Musaceae</taxon>
        <taxon>Ensete</taxon>
    </lineage>
</organism>
<feature type="compositionally biased region" description="Polar residues" evidence="1">
    <location>
        <begin position="35"/>
        <end position="45"/>
    </location>
</feature>
<protein>
    <submittedName>
        <fullName evidence="2">Uncharacterized protein</fullName>
    </submittedName>
</protein>
<feature type="compositionally biased region" description="Basic and acidic residues" evidence="1">
    <location>
        <begin position="134"/>
        <end position="144"/>
    </location>
</feature>
<feature type="region of interest" description="Disordered" evidence="1">
    <location>
        <begin position="35"/>
        <end position="56"/>
    </location>
</feature>
<accession>A0A427A5Y5</accession>
<dbReference type="Proteomes" id="UP000287651">
    <property type="component" value="Unassembled WGS sequence"/>
</dbReference>
<dbReference type="EMBL" id="AMZH03003671">
    <property type="protein sequence ID" value="RRT71568.1"/>
    <property type="molecule type" value="Genomic_DNA"/>
</dbReference>
<sequence>MALVDLISAKLEATETRMEDRLCALFTEFRLRRSSSPTRLQQGKSPDQKENPLENEECATKPAFTCMRVDFPDGKIETRRDGFCMRNTTFIITKPQRLSWWTSLPSTLKEMLYNGTIDTSTPTESPHGANHENFQQRETGERSDYGCNTVLGEGTTKRVQRLLNQIQELQEMKPKKIKDVNPLPMLAEISGASAKMS</sequence>
<name>A0A427A5Y5_ENSVE</name>
<evidence type="ECO:0000313" key="3">
    <source>
        <dbReference type="Proteomes" id="UP000287651"/>
    </source>
</evidence>
<reference evidence="2 3" key="1">
    <citation type="journal article" date="2014" name="Agronomy (Basel)">
        <title>A Draft Genome Sequence for Ensete ventricosum, the Drought-Tolerant Tree Against Hunger.</title>
        <authorList>
            <person name="Harrison J."/>
            <person name="Moore K.A."/>
            <person name="Paszkiewicz K."/>
            <person name="Jones T."/>
            <person name="Grant M."/>
            <person name="Ambacheew D."/>
            <person name="Muzemil S."/>
            <person name="Studholme D.J."/>
        </authorList>
    </citation>
    <scope>NUCLEOTIDE SEQUENCE [LARGE SCALE GENOMIC DNA]</scope>
</reference>
<evidence type="ECO:0000313" key="2">
    <source>
        <dbReference type="EMBL" id="RRT71568.1"/>
    </source>
</evidence>
<gene>
    <name evidence="2" type="ORF">B296_00015353</name>
</gene>